<organism evidence="2 3">
    <name type="scientific">Pseudocalidococcus azoricus BACA0444</name>
    <dbReference type="NCBI Taxonomy" id="2918990"/>
    <lineage>
        <taxon>Bacteria</taxon>
        <taxon>Bacillati</taxon>
        <taxon>Cyanobacteriota</taxon>
        <taxon>Cyanophyceae</taxon>
        <taxon>Acaryochloridales</taxon>
        <taxon>Thermosynechococcaceae</taxon>
        <taxon>Pseudocalidococcus</taxon>
        <taxon>Pseudocalidococcus azoricus</taxon>
    </lineage>
</organism>
<dbReference type="RefSeq" id="WP_322879089.1">
    <property type="nucleotide sequence ID" value="NZ_JAVMIP010000017.1"/>
</dbReference>
<dbReference type="Pfam" id="PF09865">
    <property type="entry name" value="DUF2092"/>
    <property type="match status" value="1"/>
</dbReference>
<gene>
    <name evidence="2" type="ORF">RIF25_13740</name>
</gene>
<name>A0AAE4FV20_9CYAN</name>
<dbReference type="Gene3D" id="2.50.20.10">
    <property type="entry name" value="Lipoprotein localisation LolA/LolB/LppX"/>
    <property type="match status" value="1"/>
</dbReference>
<evidence type="ECO:0000313" key="2">
    <source>
        <dbReference type="EMBL" id="MDS3861864.1"/>
    </source>
</evidence>
<sequence length="266" mass="29131">MHIQSFVPKLSFLVLTLLAWGTTATEAQSQTPPNVNPIDPAAIKILKAMGEQLQAAQTFSFTATTAYESPSRLGPPLVYFSSSQVLVQRPNNLRVITTADGPRSEFYYNGQTMVAFAPNENLVATAAAPNNLDDALKEAYQKASIYFPFTDFIVSNPHEDLIKELKFAFVVGQSQVVGGTTTDIVALGNDQIFAQVWIGAKDHLPRALRAVYRDDPSRLRHQVEFSNWLLNPPVTATMFTPTNTAKALKIPFAAPVILNPPKPSSK</sequence>
<evidence type="ECO:0000313" key="3">
    <source>
        <dbReference type="Proteomes" id="UP001268256"/>
    </source>
</evidence>
<dbReference type="InterPro" id="IPR019207">
    <property type="entry name" value="DUF2092"/>
</dbReference>
<keyword evidence="1" id="KW-0732">Signal</keyword>
<dbReference type="InterPro" id="IPR029046">
    <property type="entry name" value="LolA/LolB/LppX"/>
</dbReference>
<dbReference type="AlphaFoldDB" id="A0AAE4FV20"/>
<evidence type="ECO:0000256" key="1">
    <source>
        <dbReference type="SAM" id="SignalP"/>
    </source>
</evidence>
<reference evidence="3" key="1">
    <citation type="submission" date="2023-07" db="EMBL/GenBank/DDBJ databases">
        <authorList>
            <person name="Luz R."/>
            <person name="Cordeiro R."/>
            <person name="Fonseca A."/>
            <person name="Goncalves V."/>
        </authorList>
    </citation>
    <scope>NUCLEOTIDE SEQUENCE [LARGE SCALE GENOMIC DNA]</scope>
    <source>
        <strain evidence="3">BACA0444</strain>
    </source>
</reference>
<dbReference type="Proteomes" id="UP001268256">
    <property type="component" value="Unassembled WGS sequence"/>
</dbReference>
<comment type="caution">
    <text evidence="2">The sequence shown here is derived from an EMBL/GenBank/DDBJ whole genome shotgun (WGS) entry which is preliminary data.</text>
</comment>
<proteinExistence type="predicted"/>
<keyword evidence="3" id="KW-1185">Reference proteome</keyword>
<feature type="signal peptide" evidence="1">
    <location>
        <begin position="1"/>
        <end position="27"/>
    </location>
</feature>
<dbReference type="SUPFAM" id="SSF89392">
    <property type="entry name" value="Prokaryotic lipoproteins and lipoprotein localization factors"/>
    <property type="match status" value="1"/>
</dbReference>
<protein>
    <submittedName>
        <fullName evidence="2">DUF2092 domain-containing protein</fullName>
    </submittedName>
</protein>
<accession>A0AAE4FV20</accession>
<feature type="chain" id="PRO_5042232084" evidence="1">
    <location>
        <begin position="28"/>
        <end position="266"/>
    </location>
</feature>
<dbReference type="EMBL" id="JAVMIP010000017">
    <property type="protein sequence ID" value="MDS3861864.1"/>
    <property type="molecule type" value="Genomic_DNA"/>
</dbReference>